<dbReference type="Gene3D" id="3.40.30.10">
    <property type="entry name" value="Glutaredoxin"/>
    <property type="match status" value="1"/>
</dbReference>
<keyword evidence="4" id="KW-1185">Reference proteome</keyword>
<gene>
    <name evidence="3" type="ORF">MICPUN_95021</name>
</gene>
<dbReference type="InterPro" id="IPR017937">
    <property type="entry name" value="Thioredoxin_CS"/>
</dbReference>
<feature type="domain" description="Thioredoxin" evidence="2">
    <location>
        <begin position="25"/>
        <end position="158"/>
    </location>
</feature>
<keyword evidence="1" id="KW-1015">Disulfide bond</keyword>
<evidence type="ECO:0000259" key="2">
    <source>
        <dbReference type="PROSITE" id="PS51352"/>
    </source>
</evidence>
<dbReference type="KEGG" id="mis:MICPUN_95021"/>
<dbReference type="eggNOG" id="KOG0910">
    <property type="taxonomic scope" value="Eukaryota"/>
</dbReference>
<dbReference type="EMBL" id="CP001329">
    <property type="protein sequence ID" value="ACO65470.1"/>
    <property type="molecule type" value="Genomic_DNA"/>
</dbReference>
<evidence type="ECO:0000256" key="1">
    <source>
        <dbReference type="ARBA" id="ARBA00023157"/>
    </source>
</evidence>
<dbReference type="OrthoDB" id="2121326at2759"/>
<dbReference type="STRING" id="296587.C1EBT6"/>
<dbReference type="PROSITE" id="PS51352">
    <property type="entry name" value="THIOREDOXIN_2"/>
    <property type="match status" value="1"/>
</dbReference>
<dbReference type="Proteomes" id="UP000002009">
    <property type="component" value="Chromosome 9"/>
</dbReference>
<dbReference type="OMA" id="YRIQALP"/>
<dbReference type="PANTHER" id="PTHR45663:SF15">
    <property type="entry name" value="THIOREDOXIN Y1, CHLOROPLASTIC"/>
    <property type="match status" value="1"/>
</dbReference>
<organism evidence="3 4">
    <name type="scientific">Micromonas commoda (strain RCC299 / NOUM17 / CCMP2709)</name>
    <name type="common">Picoplanktonic green alga</name>
    <dbReference type="NCBI Taxonomy" id="296587"/>
    <lineage>
        <taxon>Eukaryota</taxon>
        <taxon>Viridiplantae</taxon>
        <taxon>Chlorophyta</taxon>
        <taxon>Mamiellophyceae</taxon>
        <taxon>Mamiellales</taxon>
        <taxon>Mamiellaceae</taxon>
        <taxon>Micromonas</taxon>
    </lineage>
</organism>
<dbReference type="AlphaFoldDB" id="C1EBT6"/>
<sequence>MASLCRASVVASAPVRAANRDRRTRASAVPAPRRLKISDDSTRRGDACVTRATKETYASFDDMIERSPVPVLVDFYATWCGPCQMLSRDVLPKVAGAVGKDRVKLVKINTEKYPNIASKYKVEALPTIMLFKEGKVADRIEGMPNAPQLIDRLLYFLQ</sequence>
<accession>C1EBT6</accession>
<evidence type="ECO:0000313" key="3">
    <source>
        <dbReference type="EMBL" id="ACO65470.1"/>
    </source>
</evidence>
<dbReference type="PRINTS" id="PR00421">
    <property type="entry name" value="THIOREDOXIN"/>
</dbReference>
<dbReference type="InParanoid" id="C1EBT6"/>
<dbReference type="GO" id="GO:0005737">
    <property type="term" value="C:cytoplasm"/>
    <property type="evidence" value="ECO:0007669"/>
    <property type="project" value="TreeGrafter"/>
</dbReference>
<dbReference type="GO" id="GO:0015035">
    <property type="term" value="F:protein-disulfide reductase activity"/>
    <property type="evidence" value="ECO:0007669"/>
    <property type="project" value="TreeGrafter"/>
</dbReference>
<dbReference type="PANTHER" id="PTHR45663">
    <property type="entry name" value="GEO12009P1"/>
    <property type="match status" value="1"/>
</dbReference>
<reference evidence="3 4" key="1">
    <citation type="journal article" date="2009" name="Science">
        <title>Green evolution and dynamic adaptations revealed by genomes of the marine picoeukaryotes Micromonas.</title>
        <authorList>
            <person name="Worden A.Z."/>
            <person name="Lee J.H."/>
            <person name="Mock T."/>
            <person name="Rouze P."/>
            <person name="Simmons M.P."/>
            <person name="Aerts A.L."/>
            <person name="Allen A.E."/>
            <person name="Cuvelier M.L."/>
            <person name="Derelle E."/>
            <person name="Everett M.V."/>
            <person name="Foulon E."/>
            <person name="Grimwood J."/>
            <person name="Gundlach H."/>
            <person name="Henrissat B."/>
            <person name="Napoli C."/>
            <person name="McDonald S.M."/>
            <person name="Parker M.S."/>
            <person name="Rombauts S."/>
            <person name="Salamov A."/>
            <person name="Von Dassow P."/>
            <person name="Badger J.H."/>
            <person name="Coutinho P.M."/>
            <person name="Demir E."/>
            <person name="Dubchak I."/>
            <person name="Gentemann C."/>
            <person name="Eikrem W."/>
            <person name="Gready J.E."/>
            <person name="John U."/>
            <person name="Lanier W."/>
            <person name="Lindquist E.A."/>
            <person name="Lucas S."/>
            <person name="Mayer K.F."/>
            <person name="Moreau H."/>
            <person name="Not F."/>
            <person name="Otillar R."/>
            <person name="Panaud O."/>
            <person name="Pangilinan J."/>
            <person name="Paulsen I."/>
            <person name="Piegu B."/>
            <person name="Poliakov A."/>
            <person name="Robbens S."/>
            <person name="Schmutz J."/>
            <person name="Toulza E."/>
            <person name="Wyss T."/>
            <person name="Zelensky A."/>
            <person name="Zhou K."/>
            <person name="Armbrust E.V."/>
            <person name="Bhattacharya D."/>
            <person name="Goodenough U.W."/>
            <person name="Van de Peer Y."/>
            <person name="Grigoriev I.V."/>
        </authorList>
    </citation>
    <scope>NUCLEOTIDE SEQUENCE [LARGE SCALE GENOMIC DNA]</scope>
    <source>
        <strain evidence="4">RCC299 / NOUM17</strain>
    </source>
</reference>
<evidence type="ECO:0000313" key="4">
    <source>
        <dbReference type="Proteomes" id="UP000002009"/>
    </source>
</evidence>
<dbReference type="InterPro" id="IPR036249">
    <property type="entry name" value="Thioredoxin-like_sf"/>
</dbReference>
<protein>
    <recommendedName>
        <fullName evidence="2">Thioredoxin domain-containing protein</fullName>
    </recommendedName>
</protein>
<dbReference type="GeneID" id="8246077"/>
<name>C1EBT6_MICCC</name>
<proteinExistence type="predicted"/>
<dbReference type="InterPro" id="IPR013766">
    <property type="entry name" value="Thioredoxin_domain"/>
</dbReference>
<dbReference type="FunCoup" id="C1EBT6">
    <property type="interactions" value="1396"/>
</dbReference>
<dbReference type="CDD" id="cd02947">
    <property type="entry name" value="TRX_family"/>
    <property type="match status" value="1"/>
</dbReference>
<dbReference type="RefSeq" id="XP_002504212.1">
    <property type="nucleotide sequence ID" value="XM_002504166.1"/>
</dbReference>
<dbReference type="Pfam" id="PF00085">
    <property type="entry name" value="Thioredoxin"/>
    <property type="match status" value="1"/>
</dbReference>
<dbReference type="SUPFAM" id="SSF52833">
    <property type="entry name" value="Thioredoxin-like"/>
    <property type="match status" value="1"/>
</dbReference>
<dbReference type="PROSITE" id="PS00194">
    <property type="entry name" value="THIOREDOXIN_1"/>
    <property type="match status" value="1"/>
</dbReference>